<dbReference type="SUPFAM" id="SSF52922">
    <property type="entry name" value="TK C-terminal domain-like"/>
    <property type="match status" value="1"/>
</dbReference>
<dbReference type="SUPFAM" id="SSF52518">
    <property type="entry name" value="Thiamin diphosphate-binding fold (THDP-binding)"/>
    <property type="match status" value="1"/>
</dbReference>
<evidence type="ECO:0000259" key="2">
    <source>
        <dbReference type="Pfam" id="PF01558"/>
    </source>
</evidence>
<proteinExistence type="predicted"/>
<dbReference type="Pfam" id="PF01855">
    <property type="entry name" value="POR_N"/>
    <property type="match status" value="1"/>
</dbReference>
<accession>A0A7V1LJL8</accession>
<dbReference type="CDD" id="cd07034">
    <property type="entry name" value="TPP_PYR_PFOR_IOR-alpha_like"/>
    <property type="match status" value="1"/>
</dbReference>
<name>A0A7V1LJL8_CALAY</name>
<dbReference type="Proteomes" id="UP000886005">
    <property type="component" value="Unassembled WGS sequence"/>
</dbReference>
<evidence type="ECO:0000259" key="3">
    <source>
        <dbReference type="Pfam" id="PF01855"/>
    </source>
</evidence>
<dbReference type="InterPro" id="IPR050722">
    <property type="entry name" value="Pyruvate:ferred/Flavod_OxRd"/>
</dbReference>
<keyword evidence="1" id="KW-0560">Oxidoreductase</keyword>
<dbReference type="SUPFAM" id="SSF53323">
    <property type="entry name" value="Pyruvate-ferredoxin oxidoreductase, PFOR, domain III"/>
    <property type="match status" value="1"/>
</dbReference>
<dbReference type="InterPro" id="IPR002869">
    <property type="entry name" value="Pyrv_flavodox_OxRed_cen"/>
</dbReference>
<dbReference type="InterPro" id="IPR002880">
    <property type="entry name" value="Pyrv_Fd/Flavodoxin_OxRdtase_N"/>
</dbReference>
<dbReference type="Gene3D" id="3.40.50.920">
    <property type="match status" value="1"/>
</dbReference>
<dbReference type="Pfam" id="PF01558">
    <property type="entry name" value="POR"/>
    <property type="match status" value="1"/>
</dbReference>
<dbReference type="Gene3D" id="3.40.50.970">
    <property type="match status" value="1"/>
</dbReference>
<dbReference type="EMBL" id="DRLD01000023">
    <property type="protein sequence ID" value="HED09218.1"/>
    <property type="molecule type" value="Genomic_DNA"/>
</dbReference>
<feature type="domain" description="Pyruvate flavodoxin/ferredoxin oxidoreductase pyrimidine binding" evidence="3">
    <location>
        <begin position="250"/>
        <end position="467"/>
    </location>
</feature>
<feature type="domain" description="Pyruvate/ketoisovalerate oxidoreductase catalytic" evidence="2">
    <location>
        <begin position="19"/>
        <end position="207"/>
    </location>
</feature>
<reference evidence="4" key="1">
    <citation type="journal article" date="2020" name="mSystems">
        <title>Genome- and Community-Level Interaction Insights into Carbon Utilization and Element Cycling Functions of Hydrothermarchaeota in Hydrothermal Sediment.</title>
        <authorList>
            <person name="Zhou Z."/>
            <person name="Liu Y."/>
            <person name="Xu W."/>
            <person name="Pan J."/>
            <person name="Luo Z.H."/>
            <person name="Li M."/>
        </authorList>
    </citation>
    <scope>NUCLEOTIDE SEQUENCE [LARGE SCALE GENOMIC DNA]</scope>
    <source>
        <strain evidence="4">HyVt-456</strain>
    </source>
</reference>
<dbReference type="InterPro" id="IPR022367">
    <property type="entry name" value="2-oxoacid/accept_OxRdtase_asu"/>
</dbReference>
<dbReference type="AlphaFoldDB" id="A0A7V1LJL8"/>
<protein>
    <submittedName>
        <fullName evidence="4">2-oxoacid:acceptor oxidoreductase subunit alpha</fullName>
    </submittedName>
</protein>
<sequence>MSQSTHLDQVTIRFAGDSGDGMQLTGTQFTNTTAMVGNDISTLPDYPAEIRAPAGTLFGVSGFQLQFSSHEIHTPGDQVDVLVAMNPAALKVNLQHLKDNGIIIANADAFTMRNLKLAGYEQNPLEDGSLEGFQLFAVPISTLTREALVDVAMGARDKDRSKNFFALGITYWMFSRPLEVTLKWIEEKFSGKPELIDANKKALNAGYSYALSTEVFTTTYTVEKASTAPGTYRKITGNEAVSLGLIVAAHKAGRPLFLGGYPITPASDILHNLAKYRHYDVKTFQAEDEIAGVGAAIGASYSGALGVTASSGPGIALKSEFIGYAVMTEIPLVVINVQRGGPSTGLPTKTEQADLFQAFYGRNGEAPLPIVAAKSPADCFQTALEAAHMAIKFATPVFLLTDGYLANGAEPWLIPDVADIAEIREPLAQPGEEYLPYKRDRQTLARTLAVPGTEGLEHRLGGLEKEDLTGNVSYDPENHHRMIHLRQEKVEKVADFIPPPDFSGAQEGNLLIISWGSTFGTVFSALEEVKKQGREVSWMHLRWINPLPEMLGRLIGNFKNVLVPEINAGQLVKIIRSEYLVDAKGFDRVRGLPLQTHELVEEISSYFEEKK</sequence>
<evidence type="ECO:0000256" key="1">
    <source>
        <dbReference type="ARBA" id="ARBA00023002"/>
    </source>
</evidence>
<gene>
    <name evidence="4" type="ORF">ENJ10_00880</name>
</gene>
<dbReference type="GO" id="GO:0006979">
    <property type="term" value="P:response to oxidative stress"/>
    <property type="evidence" value="ECO:0007669"/>
    <property type="project" value="TreeGrafter"/>
</dbReference>
<organism evidence="4">
    <name type="scientific">Caldithrix abyssi</name>
    <dbReference type="NCBI Taxonomy" id="187145"/>
    <lineage>
        <taxon>Bacteria</taxon>
        <taxon>Pseudomonadati</taxon>
        <taxon>Calditrichota</taxon>
        <taxon>Calditrichia</taxon>
        <taxon>Calditrichales</taxon>
        <taxon>Calditrichaceae</taxon>
        <taxon>Caldithrix</taxon>
    </lineage>
</organism>
<dbReference type="FunFam" id="3.40.50.970:FF:000022">
    <property type="entry name" value="2-oxoglutarate ferredoxin oxidoreductase alpha subunit"/>
    <property type="match status" value="1"/>
</dbReference>
<evidence type="ECO:0000313" key="4">
    <source>
        <dbReference type="EMBL" id="HED09218.1"/>
    </source>
</evidence>
<dbReference type="GO" id="GO:0016903">
    <property type="term" value="F:oxidoreductase activity, acting on the aldehyde or oxo group of donors"/>
    <property type="evidence" value="ECO:0007669"/>
    <property type="project" value="InterPro"/>
</dbReference>
<dbReference type="Gene3D" id="3.40.920.10">
    <property type="entry name" value="Pyruvate-ferredoxin oxidoreductase, PFOR, domain III"/>
    <property type="match status" value="1"/>
</dbReference>
<dbReference type="InterPro" id="IPR029061">
    <property type="entry name" value="THDP-binding"/>
</dbReference>
<comment type="caution">
    <text evidence="4">The sequence shown here is derived from an EMBL/GenBank/DDBJ whole genome shotgun (WGS) entry which is preliminary data.</text>
</comment>
<dbReference type="NCBIfam" id="TIGR03710">
    <property type="entry name" value="OAFO_sf"/>
    <property type="match status" value="1"/>
</dbReference>
<dbReference type="PANTHER" id="PTHR32154:SF20">
    <property type="entry name" value="2-OXOGLUTARATE OXIDOREDUCTASE SUBUNIT KORA"/>
    <property type="match status" value="1"/>
</dbReference>
<dbReference type="InterPro" id="IPR009014">
    <property type="entry name" value="Transketo_C/PFOR_II"/>
</dbReference>
<dbReference type="InterPro" id="IPR019752">
    <property type="entry name" value="Pyrv/ketoisovalerate_OxRed_cat"/>
</dbReference>
<dbReference type="PANTHER" id="PTHR32154">
    <property type="entry name" value="PYRUVATE-FLAVODOXIN OXIDOREDUCTASE-RELATED"/>
    <property type="match status" value="1"/>
</dbReference>